<organism evidence="2 3">
    <name type="scientific">Acidimicrobium ferrooxidans</name>
    <dbReference type="NCBI Taxonomy" id="53635"/>
    <lineage>
        <taxon>Bacteria</taxon>
        <taxon>Bacillati</taxon>
        <taxon>Actinomycetota</taxon>
        <taxon>Acidimicrobiia</taxon>
        <taxon>Acidimicrobiales</taxon>
        <taxon>Acidimicrobiaceae</taxon>
        <taxon>Acidimicrobium</taxon>
    </lineage>
</organism>
<evidence type="ECO:0000256" key="1">
    <source>
        <dbReference type="ARBA" id="ARBA00010552"/>
    </source>
</evidence>
<keyword evidence="3" id="KW-1185">Reference proteome</keyword>
<sequence length="132" mass="13950">MPPTATHRVIAPTTIAGPAANYAHARLTTTPSRWLHTSGVVPIAANGTVPRLLSDQAKVIWTNILAMLHEAEMTSADIVSVTTYVTPGHQLGSVMAIRDDILDGNLAASTLVVVPELARPEWLIEIAIIAAA</sequence>
<dbReference type="InterPro" id="IPR035959">
    <property type="entry name" value="RutC-like_sf"/>
</dbReference>
<comment type="similarity">
    <text evidence="1">Belongs to the RutC family.</text>
</comment>
<dbReference type="Pfam" id="PF01042">
    <property type="entry name" value="Ribonuc_L-PSP"/>
    <property type="match status" value="1"/>
</dbReference>
<dbReference type="PANTHER" id="PTHR11803">
    <property type="entry name" value="2-IMINOBUTANOATE/2-IMINOPROPANOATE DEAMINASE RIDA"/>
    <property type="match status" value="1"/>
</dbReference>
<evidence type="ECO:0000313" key="2">
    <source>
        <dbReference type="EMBL" id="MBN4059501.1"/>
    </source>
</evidence>
<comment type="caution">
    <text evidence="2">The sequence shown here is derived from an EMBL/GenBank/DDBJ whole genome shotgun (WGS) entry which is preliminary data.</text>
</comment>
<evidence type="ECO:0000313" key="3">
    <source>
        <dbReference type="Proteomes" id="UP000724964"/>
    </source>
</evidence>
<dbReference type="CDD" id="cd00448">
    <property type="entry name" value="YjgF_YER057c_UK114_family"/>
    <property type="match status" value="1"/>
</dbReference>
<dbReference type="PANTHER" id="PTHR11803:SF58">
    <property type="entry name" value="PROTEIN HMF1-RELATED"/>
    <property type="match status" value="1"/>
</dbReference>
<dbReference type="Proteomes" id="UP000724964">
    <property type="component" value="Unassembled WGS sequence"/>
</dbReference>
<name>A0ABS3ANU9_9ACTN</name>
<reference evidence="2" key="1">
    <citation type="submission" date="2021-02" db="EMBL/GenBank/DDBJ databases">
        <title>Activity-based single-cell genomes from oceanic crustal fluid captures similar information to metagenomic and metatranscriptomic surveys with orders of magnitude less sampling.</title>
        <authorList>
            <person name="D'Angelo T.S."/>
            <person name="Orcutt B.N."/>
        </authorList>
    </citation>
    <scope>NUCLEOTIDE SEQUENCE [LARGE SCALE GENOMIC DNA]</scope>
    <source>
        <strain evidence="2">AH-315-J10</strain>
    </source>
</reference>
<dbReference type="Gene3D" id="3.30.1330.40">
    <property type="entry name" value="RutC-like"/>
    <property type="match status" value="1"/>
</dbReference>
<accession>A0ABS3ANU9</accession>
<dbReference type="EMBL" id="JAFIUH010000001">
    <property type="protein sequence ID" value="MBN4059501.1"/>
    <property type="molecule type" value="Genomic_DNA"/>
</dbReference>
<dbReference type="SUPFAM" id="SSF55298">
    <property type="entry name" value="YjgF-like"/>
    <property type="match status" value="1"/>
</dbReference>
<gene>
    <name evidence="2" type="ORF">JYT35_00105</name>
</gene>
<protein>
    <submittedName>
        <fullName evidence="2">RidA family protein</fullName>
    </submittedName>
</protein>
<dbReference type="InterPro" id="IPR006175">
    <property type="entry name" value="YjgF/YER057c/UK114"/>
</dbReference>
<proteinExistence type="inferred from homology"/>